<evidence type="ECO:0000313" key="2">
    <source>
        <dbReference type="Proteomes" id="UP001627154"/>
    </source>
</evidence>
<dbReference type="Gene3D" id="3.30.710.10">
    <property type="entry name" value="Potassium Channel Kv1.1, Chain A"/>
    <property type="match status" value="1"/>
</dbReference>
<gene>
    <name evidence="1" type="ORF">TKK_006377</name>
</gene>
<evidence type="ECO:0008006" key="3">
    <source>
        <dbReference type="Google" id="ProtNLM"/>
    </source>
</evidence>
<protein>
    <recommendedName>
        <fullName evidence="3">BTB domain-containing protein</fullName>
    </recommendedName>
</protein>
<reference evidence="1 2" key="1">
    <citation type="journal article" date="2024" name="bioRxiv">
        <title>A reference genome for Trichogramma kaykai: A tiny desert-dwelling parasitoid wasp with competing sex-ratio distorters.</title>
        <authorList>
            <person name="Culotta J."/>
            <person name="Lindsey A.R."/>
        </authorList>
    </citation>
    <scope>NUCLEOTIDE SEQUENCE [LARGE SCALE GENOMIC DNA]</scope>
    <source>
        <strain evidence="1 2">KSX58</strain>
    </source>
</reference>
<comment type="caution">
    <text evidence="1">The sequence shown here is derived from an EMBL/GenBank/DDBJ whole genome shotgun (WGS) entry which is preliminary data.</text>
</comment>
<accession>A0ABD2X572</accession>
<dbReference type="SUPFAM" id="SSF49599">
    <property type="entry name" value="TRAF domain-like"/>
    <property type="match status" value="1"/>
</dbReference>
<dbReference type="AlphaFoldDB" id="A0ABD2X572"/>
<keyword evidence="2" id="KW-1185">Reference proteome</keyword>
<dbReference type="Proteomes" id="UP001627154">
    <property type="component" value="Unassembled WGS sequence"/>
</dbReference>
<dbReference type="InterPro" id="IPR011333">
    <property type="entry name" value="SKP1/BTB/POZ_sf"/>
</dbReference>
<name>A0ABD2X572_9HYME</name>
<proteinExistence type="predicted"/>
<sequence length="173" mass="19536">MSKQIEASSELNVDQCTFTWTISDYSSIVKVPGGYDESCKEFISLFLSRIKHDEMKEVSECKLTISILTPVCGLSEIETTEPDTILQLRAVAGKYQINNLKIKCGKILCANLSKKNAIDFLVASYKYNVKYLKDEVINYVIADISLFINAEELKNIDDSIIFINLIQSMIKSK</sequence>
<organism evidence="1 2">
    <name type="scientific">Trichogramma kaykai</name>
    <dbReference type="NCBI Taxonomy" id="54128"/>
    <lineage>
        <taxon>Eukaryota</taxon>
        <taxon>Metazoa</taxon>
        <taxon>Ecdysozoa</taxon>
        <taxon>Arthropoda</taxon>
        <taxon>Hexapoda</taxon>
        <taxon>Insecta</taxon>
        <taxon>Pterygota</taxon>
        <taxon>Neoptera</taxon>
        <taxon>Endopterygota</taxon>
        <taxon>Hymenoptera</taxon>
        <taxon>Apocrita</taxon>
        <taxon>Proctotrupomorpha</taxon>
        <taxon>Chalcidoidea</taxon>
        <taxon>Trichogrammatidae</taxon>
        <taxon>Trichogramma</taxon>
    </lineage>
</organism>
<dbReference type="EMBL" id="JBJJXI010000051">
    <property type="protein sequence ID" value="KAL3400532.1"/>
    <property type="molecule type" value="Genomic_DNA"/>
</dbReference>
<evidence type="ECO:0000313" key="1">
    <source>
        <dbReference type="EMBL" id="KAL3400532.1"/>
    </source>
</evidence>